<dbReference type="PRINTS" id="PR00164">
    <property type="entry name" value="ABC2TRNSPORT"/>
</dbReference>
<dbReference type="PROSITE" id="PS51012">
    <property type="entry name" value="ABC_TM2"/>
    <property type="match status" value="1"/>
</dbReference>
<sequence>MTFVSRVRAETTAAALGFLRRRTAVFFTFFFPVIIILIFGALVQTNPTGGGLFSEPPVYYLPAYIGVVVLFTPLSRVGSEVARHRDDNRFEKLATTPLRRWEWLLAQTAVNVAIIGAAALVIFALVVFVSGAQVAVGPELLALVPFVALAVTLFCGVGAILGSVAGSQDGVIAAANGIAIPLLFLSETFVTPEQLPDWFVPVLDLSPLTYFSRGVREVTTPQMAAYADGGILVQHGPAVAPWLLNLVVLTVLAVAFFAVGAFALPRTD</sequence>
<comment type="caution">
    <text evidence="7">The sequence shown here is derived from an EMBL/GenBank/DDBJ whole genome shotgun (WGS) entry which is preliminary data.</text>
</comment>
<dbReference type="InterPro" id="IPR013525">
    <property type="entry name" value="ABC2_TM"/>
</dbReference>
<dbReference type="PANTHER" id="PTHR43229:SF6">
    <property type="entry name" value="ABC-TYPE MULTIDRUG TRANSPORT SYSTEM, PERMEASE COMPONENT"/>
    <property type="match status" value="1"/>
</dbReference>
<evidence type="ECO:0000256" key="3">
    <source>
        <dbReference type="ARBA" id="ARBA00022989"/>
    </source>
</evidence>
<dbReference type="GO" id="GO:0016020">
    <property type="term" value="C:membrane"/>
    <property type="evidence" value="ECO:0007669"/>
    <property type="project" value="UniProtKB-SubCell"/>
</dbReference>
<feature type="transmembrane region" description="Helical" evidence="5">
    <location>
        <begin position="63"/>
        <end position="82"/>
    </location>
</feature>
<keyword evidence="2 5" id="KW-0812">Transmembrane</keyword>
<feature type="transmembrane region" description="Helical" evidence="5">
    <location>
        <begin position="103"/>
        <end position="128"/>
    </location>
</feature>
<keyword evidence="8" id="KW-1185">Reference proteome</keyword>
<dbReference type="PIRSF" id="PIRSF006648">
    <property type="entry name" value="DrrB"/>
    <property type="match status" value="1"/>
</dbReference>
<dbReference type="Pfam" id="PF01061">
    <property type="entry name" value="ABC2_membrane"/>
    <property type="match status" value="1"/>
</dbReference>
<dbReference type="EMBL" id="JBHSQH010000001">
    <property type="protein sequence ID" value="MFC5970390.1"/>
    <property type="molecule type" value="Genomic_DNA"/>
</dbReference>
<feature type="transmembrane region" description="Helical" evidence="5">
    <location>
        <begin position="171"/>
        <end position="190"/>
    </location>
</feature>
<organism evidence="7 8">
    <name type="scientific">Halomarina salina</name>
    <dbReference type="NCBI Taxonomy" id="1872699"/>
    <lineage>
        <taxon>Archaea</taxon>
        <taxon>Methanobacteriati</taxon>
        <taxon>Methanobacteriota</taxon>
        <taxon>Stenosarchaea group</taxon>
        <taxon>Halobacteria</taxon>
        <taxon>Halobacteriales</taxon>
        <taxon>Natronomonadaceae</taxon>
        <taxon>Halomarina</taxon>
    </lineage>
</organism>
<dbReference type="Proteomes" id="UP001596099">
    <property type="component" value="Unassembled WGS sequence"/>
</dbReference>
<dbReference type="InterPro" id="IPR000412">
    <property type="entry name" value="ABC_2_transport"/>
</dbReference>
<reference evidence="7 8" key="1">
    <citation type="journal article" date="2019" name="Int. J. Syst. Evol. Microbiol.">
        <title>The Global Catalogue of Microorganisms (GCM) 10K type strain sequencing project: providing services to taxonomists for standard genome sequencing and annotation.</title>
        <authorList>
            <consortium name="The Broad Institute Genomics Platform"/>
            <consortium name="The Broad Institute Genome Sequencing Center for Infectious Disease"/>
            <person name="Wu L."/>
            <person name="Ma J."/>
        </authorList>
    </citation>
    <scope>NUCLEOTIDE SEQUENCE [LARGE SCALE GENOMIC DNA]</scope>
    <source>
        <strain evidence="7 8">CGMCC 1.12543</strain>
    </source>
</reference>
<feature type="transmembrane region" description="Helical" evidence="5">
    <location>
        <begin position="242"/>
        <end position="264"/>
    </location>
</feature>
<feature type="transmembrane region" description="Helical" evidence="5">
    <location>
        <begin position="24"/>
        <end position="43"/>
    </location>
</feature>
<comment type="subcellular location">
    <subcellularLocation>
        <location evidence="1">Membrane</location>
        <topology evidence="1">Multi-pass membrane protein</topology>
    </subcellularLocation>
</comment>
<name>A0ABD5RJB2_9EURY</name>
<evidence type="ECO:0000256" key="1">
    <source>
        <dbReference type="ARBA" id="ARBA00004141"/>
    </source>
</evidence>
<gene>
    <name evidence="7" type="ORF">ACFPYI_03520</name>
</gene>
<feature type="transmembrane region" description="Helical" evidence="5">
    <location>
        <begin position="140"/>
        <end position="164"/>
    </location>
</feature>
<keyword evidence="4 5" id="KW-0472">Membrane</keyword>
<evidence type="ECO:0000256" key="2">
    <source>
        <dbReference type="ARBA" id="ARBA00022692"/>
    </source>
</evidence>
<dbReference type="InterPro" id="IPR051784">
    <property type="entry name" value="Nod_factor_ABC_transporter"/>
</dbReference>
<evidence type="ECO:0000256" key="5">
    <source>
        <dbReference type="SAM" id="Phobius"/>
    </source>
</evidence>
<proteinExistence type="predicted"/>
<evidence type="ECO:0000256" key="4">
    <source>
        <dbReference type="ARBA" id="ARBA00023136"/>
    </source>
</evidence>
<feature type="domain" description="ABC transmembrane type-2" evidence="6">
    <location>
        <begin position="23"/>
        <end position="267"/>
    </location>
</feature>
<evidence type="ECO:0000313" key="8">
    <source>
        <dbReference type="Proteomes" id="UP001596099"/>
    </source>
</evidence>
<protein>
    <submittedName>
        <fullName evidence="7">ABC transporter permease</fullName>
    </submittedName>
</protein>
<accession>A0ABD5RJB2</accession>
<dbReference type="AlphaFoldDB" id="A0ABD5RJB2"/>
<dbReference type="RefSeq" id="WP_247419381.1">
    <property type="nucleotide sequence ID" value="NZ_JALLGW010000002.1"/>
</dbReference>
<evidence type="ECO:0000313" key="7">
    <source>
        <dbReference type="EMBL" id="MFC5970390.1"/>
    </source>
</evidence>
<keyword evidence="3 5" id="KW-1133">Transmembrane helix</keyword>
<dbReference type="InterPro" id="IPR047817">
    <property type="entry name" value="ABC2_TM_bact-type"/>
</dbReference>
<dbReference type="PANTHER" id="PTHR43229">
    <property type="entry name" value="NODULATION PROTEIN J"/>
    <property type="match status" value="1"/>
</dbReference>
<evidence type="ECO:0000259" key="6">
    <source>
        <dbReference type="PROSITE" id="PS51012"/>
    </source>
</evidence>